<organism evidence="12 13">
    <name type="scientific">Candidatus Nitrospira nitrosa</name>
    <dbReference type="NCBI Taxonomy" id="1742972"/>
    <lineage>
        <taxon>Bacteria</taxon>
        <taxon>Pseudomonadati</taxon>
        <taxon>Nitrospirota</taxon>
        <taxon>Nitrospiria</taxon>
        <taxon>Nitrospirales</taxon>
        <taxon>Nitrospiraceae</taxon>
        <taxon>Nitrospira</taxon>
    </lineage>
</organism>
<evidence type="ECO:0000256" key="7">
    <source>
        <dbReference type="ARBA" id="ARBA00022989"/>
    </source>
</evidence>
<dbReference type="PANTHER" id="PTHR30386">
    <property type="entry name" value="MEMBRANE FUSION SUBUNIT OF EMRAB-TOLC MULTIDRUG EFFLUX PUMP"/>
    <property type="match status" value="1"/>
</dbReference>
<evidence type="ECO:0000256" key="6">
    <source>
        <dbReference type="ARBA" id="ARBA00022692"/>
    </source>
</evidence>
<dbReference type="InterPro" id="IPR058781">
    <property type="entry name" value="HH_AprE-like"/>
</dbReference>
<dbReference type="Gene3D" id="2.40.30.170">
    <property type="match status" value="1"/>
</dbReference>
<dbReference type="InterPro" id="IPR010129">
    <property type="entry name" value="T1SS_HlyD"/>
</dbReference>
<dbReference type="InterPro" id="IPR006144">
    <property type="entry name" value="Secretion_HlyD_CS"/>
</dbReference>
<keyword evidence="7" id="KW-1133">Transmembrane helix</keyword>
<protein>
    <submittedName>
        <fullName evidence="12">HlyD-family type I secretion protein</fullName>
    </submittedName>
</protein>
<evidence type="ECO:0000256" key="9">
    <source>
        <dbReference type="SAM" id="Coils"/>
    </source>
</evidence>
<feature type="domain" description="AprE-like long alpha-helical hairpin" evidence="10">
    <location>
        <begin position="96"/>
        <end position="283"/>
    </location>
</feature>
<dbReference type="RefSeq" id="WP_090747987.1">
    <property type="nucleotide sequence ID" value="NZ_CZQA01000008.1"/>
</dbReference>
<keyword evidence="13" id="KW-1185">Reference proteome</keyword>
<dbReference type="Pfam" id="PF25994">
    <property type="entry name" value="HH_AprE"/>
    <property type="match status" value="1"/>
</dbReference>
<keyword evidence="8" id="KW-0472">Membrane</keyword>
<feature type="coiled-coil region" evidence="9">
    <location>
        <begin position="163"/>
        <end position="190"/>
    </location>
</feature>
<evidence type="ECO:0000256" key="2">
    <source>
        <dbReference type="ARBA" id="ARBA00009477"/>
    </source>
</evidence>
<dbReference type="OrthoDB" id="9775513at2"/>
<keyword evidence="9" id="KW-0175">Coiled coil</keyword>
<dbReference type="PROSITE" id="PS00543">
    <property type="entry name" value="HLYD_FAMILY"/>
    <property type="match status" value="1"/>
</dbReference>
<dbReference type="GO" id="GO:0009306">
    <property type="term" value="P:protein secretion"/>
    <property type="evidence" value="ECO:0007669"/>
    <property type="project" value="InterPro"/>
</dbReference>
<evidence type="ECO:0000256" key="4">
    <source>
        <dbReference type="ARBA" id="ARBA00022475"/>
    </source>
</evidence>
<dbReference type="STRING" id="1742972.COMA1_20360"/>
<dbReference type="InterPro" id="IPR050739">
    <property type="entry name" value="MFP"/>
</dbReference>
<dbReference type="InterPro" id="IPR058982">
    <property type="entry name" value="Beta-barrel_AprE"/>
</dbReference>
<comment type="similarity">
    <text evidence="2">Belongs to the membrane fusion protein (MFP) (TC 8.A.1) family.</text>
</comment>
<evidence type="ECO:0000313" key="13">
    <source>
        <dbReference type="Proteomes" id="UP000199032"/>
    </source>
</evidence>
<reference evidence="12 13" key="1">
    <citation type="submission" date="2015-10" db="EMBL/GenBank/DDBJ databases">
        <authorList>
            <person name="Gilbert D.G."/>
        </authorList>
    </citation>
    <scope>NUCLEOTIDE SEQUENCE [LARGE SCALE GENOMIC DNA]</scope>
    <source>
        <strain evidence="12">COMA1</strain>
    </source>
</reference>
<gene>
    <name evidence="12" type="primary">hlyD</name>
    <name evidence="12" type="ORF">COMA1_20360</name>
</gene>
<comment type="subcellular location">
    <subcellularLocation>
        <location evidence="1">Cell inner membrane</location>
        <topology evidence="1">Single-pass membrane protein</topology>
    </subcellularLocation>
</comment>
<evidence type="ECO:0000256" key="5">
    <source>
        <dbReference type="ARBA" id="ARBA00022519"/>
    </source>
</evidence>
<dbReference type="EMBL" id="CZQA01000008">
    <property type="protein sequence ID" value="CUS35600.1"/>
    <property type="molecule type" value="Genomic_DNA"/>
</dbReference>
<evidence type="ECO:0000259" key="11">
    <source>
        <dbReference type="Pfam" id="PF26002"/>
    </source>
</evidence>
<dbReference type="Proteomes" id="UP000199032">
    <property type="component" value="Unassembled WGS sequence"/>
</dbReference>
<keyword evidence="6" id="KW-0812">Transmembrane</keyword>
<keyword evidence="3" id="KW-0813">Transport</keyword>
<dbReference type="GO" id="GO:0005886">
    <property type="term" value="C:plasma membrane"/>
    <property type="evidence" value="ECO:0007669"/>
    <property type="project" value="UniProtKB-SubCell"/>
</dbReference>
<evidence type="ECO:0000259" key="10">
    <source>
        <dbReference type="Pfam" id="PF25994"/>
    </source>
</evidence>
<feature type="domain" description="AprE-like beta-barrel" evidence="11">
    <location>
        <begin position="327"/>
        <end position="426"/>
    </location>
</feature>
<keyword evidence="4" id="KW-1003">Cell membrane</keyword>
<dbReference type="NCBIfam" id="TIGR01843">
    <property type="entry name" value="type_I_hlyD"/>
    <property type="match status" value="1"/>
</dbReference>
<name>A0A0S4LGB6_9BACT</name>
<evidence type="ECO:0000256" key="1">
    <source>
        <dbReference type="ARBA" id="ARBA00004377"/>
    </source>
</evidence>
<proteinExistence type="inferred from homology"/>
<keyword evidence="5" id="KW-0997">Cell inner membrane</keyword>
<dbReference type="PRINTS" id="PR01490">
    <property type="entry name" value="RTXTOXIND"/>
</dbReference>
<evidence type="ECO:0000313" key="12">
    <source>
        <dbReference type="EMBL" id="CUS35600.1"/>
    </source>
</evidence>
<dbReference type="PANTHER" id="PTHR30386:SF17">
    <property type="entry name" value="ALKALINE PROTEASE SECRETION PROTEIN APRE"/>
    <property type="match status" value="1"/>
</dbReference>
<dbReference type="Pfam" id="PF26002">
    <property type="entry name" value="Beta-barrel_AprE"/>
    <property type="match status" value="1"/>
</dbReference>
<dbReference type="AlphaFoldDB" id="A0A0S4LGB6"/>
<sequence length="449" mass="49712">MAEHLLTSPPRLLSDDRAIRRQGLALVLVVFGGFGAWASLAPLNSAALAPGVITVQHYRKTVQHLEGGIIRTLAVHDGDPVKYDQVLATLDDTQPRAQLEVLRGQLYILVAQEARLAAQRDGLRAVRYPEELLAHRSDPRVQEAMRLQDQTFKVRQAANDGESAVYGRQIEQLRAKIEGLQAQKHSKDRLVESYRGDVTDFRSLLQEGFTEKQKVEEMDRALAQSEGQRGELVSDIAASELQIGEIELKILQLQKDLQREVAKELSEVQSGLFEVREKVQSLESTVNRSVIKAPVSGMVLGLTLHTIGAVIPPGGRLLDVVPQDEKLIIEAQVAPIDIDRVKVGQVAEVRFSAFKSRDLPTIEGTLISVSADRIVEDSKDKKESRGGETAYYLARVEVSSEGLEALRRAELDLVPGMPVEVLINTGARTLVQYLLKPLTDSFKRSFIED</sequence>
<accession>A0A0S4LGB6</accession>
<evidence type="ECO:0000256" key="3">
    <source>
        <dbReference type="ARBA" id="ARBA00022448"/>
    </source>
</evidence>
<evidence type="ECO:0000256" key="8">
    <source>
        <dbReference type="ARBA" id="ARBA00023136"/>
    </source>
</evidence>